<dbReference type="PANTHER" id="PTHR41533:SF1">
    <property type="entry name" value="L,D-TRANSPEPTIDASE YCBB-RELATED"/>
    <property type="match status" value="1"/>
</dbReference>
<protein>
    <submittedName>
        <fullName evidence="3">Peptidoglycan-binding protein</fullName>
    </submittedName>
</protein>
<dbReference type="SUPFAM" id="SSF47090">
    <property type="entry name" value="PGBD-like"/>
    <property type="match status" value="6"/>
</dbReference>
<evidence type="ECO:0000313" key="4">
    <source>
        <dbReference type="Proteomes" id="UP001301728"/>
    </source>
</evidence>
<dbReference type="PANTHER" id="PTHR41533">
    <property type="entry name" value="L,D-TRANSPEPTIDASE HI_1667-RELATED"/>
    <property type="match status" value="1"/>
</dbReference>
<accession>A0ABU5U1L6</accession>
<proteinExistence type="predicted"/>
<dbReference type="InterPro" id="IPR036365">
    <property type="entry name" value="PGBD-like_sf"/>
</dbReference>
<dbReference type="Proteomes" id="UP001301728">
    <property type="component" value="Unassembled WGS sequence"/>
</dbReference>
<feature type="region of interest" description="Disordered" evidence="1">
    <location>
        <begin position="531"/>
        <end position="562"/>
    </location>
</feature>
<evidence type="ECO:0000313" key="3">
    <source>
        <dbReference type="EMBL" id="MEA5521081.1"/>
    </source>
</evidence>
<dbReference type="InterPro" id="IPR002477">
    <property type="entry name" value="Peptidoglycan-bd-like"/>
</dbReference>
<keyword evidence="4" id="KW-1185">Reference proteome</keyword>
<feature type="domain" description="Peptidoglycan binding-like" evidence="2">
    <location>
        <begin position="469"/>
        <end position="519"/>
    </location>
</feature>
<name>A0ABU5U1L6_9CYAN</name>
<dbReference type="EMBL" id="JAYGHT010000129">
    <property type="protein sequence ID" value="MEA5521081.1"/>
    <property type="molecule type" value="Genomic_DNA"/>
</dbReference>
<gene>
    <name evidence="3" type="ORF">VB854_19250</name>
</gene>
<feature type="domain" description="Peptidoglycan binding-like" evidence="2">
    <location>
        <begin position="66"/>
        <end position="122"/>
    </location>
</feature>
<dbReference type="Pfam" id="PF01471">
    <property type="entry name" value="PG_binding_1"/>
    <property type="match status" value="6"/>
</dbReference>
<comment type="caution">
    <text evidence="3">The sequence shown here is derived from an EMBL/GenBank/DDBJ whole genome shotgun (WGS) entry which is preliminary data.</text>
</comment>
<feature type="domain" description="Peptidoglycan binding-like" evidence="2">
    <location>
        <begin position="313"/>
        <end position="367"/>
    </location>
</feature>
<dbReference type="RefSeq" id="WP_323272005.1">
    <property type="nucleotide sequence ID" value="NZ_JAYGHT010000129.1"/>
</dbReference>
<sequence>MDSYAYLHLAVVYEDPSQYPLKPPASINWNKFSSLTYRYFLSLALLVAVLSVSQSASAQVIREGDRGSEVSAIQSSLQSLGFFNSNVTGFFGPITREAVIRFQQSRGLSADGVVGSNTLAALGLSQPQNPPFPPISRAVIGLGQGDSGPGVRDLQTRLRQLGYFNTEPTGNFGSITRDAVIRFQQVNRIPVTGLVSEETLVFLNNRIPTLPGNPNPTPPPSGTLRRGDTGPAVGVLQQRLFRLGFYNGQINNFFDVATEQAVIRFQQAYGIQPTGQVGPTTVSYLISATGEGIPSVPSVPIVNPQVTLQLGDRGGSVSVLQQRLRVLGYYSGPVNGIFDLTTRRAVLAFQRDYGIAQTGVVGPTTQSFLVRSVPEFQPVAVSQVPNWFAPQGRPLNVAPQPNLLPPQGRPTVISEVYDGIVPPGRPTLIPEVSDGVVSQGRPLNPSPLTPISPVATYRSVVSVGDTGFEVRKVQQRLRELNYYRGPINGFFDRTTEDAVLRFQRANGITQTGVIGPTTRIYMFNSAQASGSTSRADASPSVASPSTQTAQTLPSTPTLKTENPPIRTASVQELQKRLQVQGLYQGPIDGVYNSQMEVAVSKAQELYGTSANDVLFGGLQSK</sequence>
<evidence type="ECO:0000256" key="1">
    <source>
        <dbReference type="SAM" id="MobiDB-lite"/>
    </source>
</evidence>
<dbReference type="InterPro" id="IPR036366">
    <property type="entry name" value="PGBDSf"/>
</dbReference>
<feature type="domain" description="Peptidoglycan binding-like" evidence="2">
    <location>
        <begin position="147"/>
        <end position="202"/>
    </location>
</feature>
<reference evidence="3 4" key="1">
    <citation type="submission" date="2023-12" db="EMBL/GenBank/DDBJ databases">
        <title>Baltic Sea Cyanobacteria.</title>
        <authorList>
            <person name="Delbaje E."/>
            <person name="Fewer D.P."/>
            <person name="Shishido T.K."/>
        </authorList>
    </citation>
    <scope>NUCLEOTIDE SEQUENCE [LARGE SCALE GENOMIC DNA]</scope>
    <source>
        <strain evidence="3 4">CCNP 1315</strain>
    </source>
</reference>
<feature type="domain" description="Peptidoglycan binding-like" evidence="2">
    <location>
        <begin position="568"/>
        <end position="608"/>
    </location>
</feature>
<dbReference type="Gene3D" id="1.10.101.10">
    <property type="entry name" value="PGBD-like superfamily/PGBD"/>
    <property type="match status" value="6"/>
</dbReference>
<evidence type="ECO:0000259" key="2">
    <source>
        <dbReference type="Pfam" id="PF01471"/>
    </source>
</evidence>
<feature type="domain" description="Peptidoglycan binding-like" evidence="2">
    <location>
        <begin position="229"/>
        <end position="283"/>
    </location>
</feature>
<feature type="compositionally biased region" description="Polar residues" evidence="1">
    <location>
        <begin position="531"/>
        <end position="560"/>
    </location>
</feature>
<dbReference type="InterPro" id="IPR052905">
    <property type="entry name" value="LD-transpeptidase_YkuD-like"/>
</dbReference>
<organism evidence="3 4">
    <name type="scientific">Limnoraphis robusta CCNP1315</name>
    <dbReference type="NCBI Taxonomy" id="3110306"/>
    <lineage>
        <taxon>Bacteria</taxon>
        <taxon>Bacillati</taxon>
        <taxon>Cyanobacteriota</taxon>
        <taxon>Cyanophyceae</taxon>
        <taxon>Oscillatoriophycideae</taxon>
        <taxon>Oscillatoriales</taxon>
        <taxon>Sirenicapillariaceae</taxon>
        <taxon>Limnoraphis</taxon>
    </lineage>
</organism>